<dbReference type="RefSeq" id="WP_140839815.1">
    <property type="nucleotide sequence ID" value="NZ_RCZI01000002.1"/>
</dbReference>
<dbReference type="SUPFAM" id="SSF46785">
    <property type="entry name" value="Winged helix' DNA-binding domain"/>
    <property type="match status" value="1"/>
</dbReference>
<evidence type="ECO:0000313" key="1">
    <source>
        <dbReference type="EMBL" id="TPG28379.1"/>
    </source>
</evidence>
<dbReference type="OrthoDB" id="9154249at2"/>
<sequence length="100" mass="10341">MTTGTDLDPLLDPLSQAILRVLADAPRDGGVSLPWLGKQLGLGASVLMRQLTRMGSAALGGVAGPGWVRVVQLKDRWVVHLEPAGRALAAGLAPPNEALA</sequence>
<proteinExistence type="predicted"/>
<comment type="caution">
    <text evidence="1">The sequence shown here is derived from an EMBL/GenBank/DDBJ whole genome shotgun (WGS) entry which is preliminary data.</text>
</comment>
<dbReference type="InterPro" id="IPR036390">
    <property type="entry name" value="WH_DNA-bd_sf"/>
</dbReference>
<evidence type="ECO:0000313" key="2">
    <source>
        <dbReference type="Proteomes" id="UP000319212"/>
    </source>
</evidence>
<dbReference type="Gene3D" id="1.10.10.10">
    <property type="entry name" value="Winged helix-like DNA-binding domain superfamily/Winged helix DNA-binding domain"/>
    <property type="match status" value="1"/>
</dbReference>
<dbReference type="EMBL" id="RCZI01000002">
    <property type="protein sequence ID" value="TPG28379.1"/>
    <property type="molecule type" value="Genomic_DNA"/>
</dbReference>
<dbReference type="AlphaFoldDB" id="A0A502DUX9"/>
<name>A0A502DUX9_9BURK</name>
<dbReference type="InterPro" id="IPR036388">
    <property type="entry name" value="WH-like_DNA-bd_sf"/>
</dbReference>
<reference evidence="1 2" key="1">
    <citation type="journal article" date="2019" name="Environ. Microbiol.">
        <title>Species interactions and distinct microbial communities in high Arctic permafrost affected cryosols are associated with the CH4 and CO2 gas fluxes.</title>
        <authorList>
            <person name="Altshuler I."/>
            <person name="Hamel J."/>
            <person name="Turney S."/>
            <person name="Magnuson E."/>
            <person name="Levesque R."/>
            <person name="Greer C."/>
            <person name="Whyte L.G."/>
        </authorList>
    </citation>
    <scope>NUCLEOTIDE SEQUENCE [LARGE SCALE GENOMIC DNA]</scope>
    <source>
        <strain evidence="1 2">S06.C</strain>
    </source>
</reference>
<accession>A0A502DUX9</accession>
<dbReference type="Proteomes" id="UP000319212">
    <property type="component" value="Unassembled WGS sequence"/>
</dbReference>
<evidence type="ECO:0008006" key="3">
    <source>
        <dbReference type="Google" id="ProtNLM"/>
    </source>
</evidence>
<gene>
    <name evidence="1" type="ORF">EAH82_06075</name>
</gene>
<organism evidence="1 2">
    <name type="scientific">Variovorax guangxiensis</name>
    <dbReference type="NCBI Taxonomy" id="1775474"/>
    <lineage>
        <taxon>Bacteria</taxon>
        <taxon>Pseudomonadati</taxon>
        <taxon>Pseudomonadota</taxon>
        <taxon>Betaproteobacteria</taxon>
        <taxon>Burkholderiales</taxon>
        <taxon>Comamonadaceae</taxon>
        <taxon>Variovorax</taxon>
    </lineage>
</organism>
<protein>
    <recommendedName>
        <fullName evidence="3">MarR family transcriptional regulator</fullName>
    </recommendedName>
</protein>